<dbReference type="InterPro" id="IPR020841">
    <property type="entry name" value="PKS_Beta-ketoAc_synthase_dom"/>
</dbReference>
<evidence type="ECO:0000256" key="3">
    <source>
        <dbReference type="RuleBase" id="RU003694"/>
    </source>
</evidence>
<dbReference type="EC" id="2.3.1.179" evidence="5"/>
<comment type="similarity">
    <text evidence="1 3">Belongs to the thiolase-like superfamily. Beta-ketoacyl-ACP synthases family.</text>
</comment>
<proteinExistence type="inferred from homology"/>
<dbReference type="GO" id="GO:0004315">
    <property type="term" value="F:3-oxoacyl-[acyl-carrier-protein] synthase activity"/>
    <property type="evidence" value="ECO:0007669"/>
    <property type="project" value="UniProtKB-EC"/>
</dbReference>
<evidence type="ECO:0000259" key="4">
    <source>
        <dbReference type="PROSITE" id="PS52004"/>
    </source>
</evidence>
<keyword evidence="2 3" id="KW-0808">Transferase</keyword>
<keyword evidence="6" id="KW-1185">Reference proteome</keyword>
<dbReference type="SMART" id="SM00825">
    <property type="entry name" value="PKS_KS"/>
    <property type="match status" value="1"/>
</dbReference>
<dbReference type="InterPro" id="IPR000794">
    <property type="entry name" value="Beta-ketoacyl_synthase"/>
</dbReference>
<dbReference type="PROSITE" id="PS52004">
    <property type="entry name" value="KS3_2"/>
    <property type="match status" value="1"/>
</dbReference>
<gene>
    <name evidence="5" type="ORF">FHX46_005305</name>
</gene>
<sequence>MQQTNDDQQVVITGLGFVLPGAESRDDVWRTLRDGVSQIDVLPETITGGVTAGSVSRVGARVRDFDHTKHVPDLPDAFTKRYSREILMVLSAVEQARRDADLTIGDSVTEPQRVGVIGSSSRGPIEWWSQTARGRALDPENPPIDVDQAIFASLPGSPATLSAIRLGAQGTVTTLSNACVAGHQSIAFAVQSLRAGQADVMILVGHETPFVPEMLRLYSSPSAGVLSRAQGDPRQTIKPYDRRRDGFAFGEGAVAMVLETRAHAERRQRQPYAAVGSAVSLSEAGHATRMDLSGRFTAELISKATAAAGHPVEDLDYICGHGTATRYNDVAESRALRLVYGDDRAGWPPLGSIKPVFGHLLGASGLLNCAAVALVLRNQCLVPTINCVEVDPECDHDHVQEGARPALVRRALSLSFAIGSQSSAVALEKVA</sequence>
<evidence type="ECO:0000313" key="5">
    <source>
        <dbReference type="EMBL" id="NIH82775.1"/>
    </source>
</evidence>
<dbReference type="SUPFAM" id="SSF53901">
    <property type="entry name" value="Thiolase-like"/>
    <property type="match status" value="2"/>
</dbReference>
<keyword evidence="5" id="KW-0012">Acyltransferase</keyword>
<name>A0ABX0T5B1_9PSEU</name>
<organism evidence="5 6">
    <name type="scientific">Amycolatopsis viridis</name>
    <dbReference type="NCBI Taxonomy" id="185678"/>
    <lineage>
        <taxon>Bacteria</taxon>
        <taxon>Bacillati</taxon>
        <taxon>Actinomycetota</taxon>
        <taxon>Actinomycetes</taxon>
        <taxon>Pseudonocardiales</taxon>
        <taxon>Pseudonocardiaceae</taxon>
        <taxon>Amycolatopsis</taxon>
    </lineage>
</organism>
<protein>
    <submittedName>
        <fullName evidence="5">3-oxoacyl-[acyl-carrier-protein] synthase II</fullName>
        <ecNumber evidence="5">2.3.1.179</ecNumber>
    </submittedName>
</protein>
<dbReference type="InterPro" id="IPR016039">
    <property type="entry name" value="Thiolase-like"/>
</dbReference>
<dbReference type="Proteomes" id="UP000754495">
    <property type="component" value="Unassembled WGS sequence"/>
</dbReference>
<dbReference type="InterPro" id="IPR014031">
    <property type="entry name" value="Ketoacyl_synth_C"/>
</dbReference>
<comment type="caution">
    <text evidence="5">The sequence shown here is derived from an EMBL/GenBank/DDBJ whole genome shotgun (WGS) entry which is preliminary data.</text>
</comment>
<dbReference type="CDD" id="cd00834">
    <property type="entry name" value="KAS_I_II"/>
    <property type="match status" value="1"/>
</dbReference>
<evidence type="ECO:0000256" key="1">
    <source>
        <dbReference type="ARBA" id="ARBA00008467"/>
    </source>
</evidence>
<dbReference type="Pfam" id="PF02801">
    <property type="entry name" value="Ketoacyl-synt_C"/>
    <property type="match status" value="1"/>
</dbReference>
<dbReference type="RefSeq" id="WP_167120348.1">
    <property type="nucleotide sequence ID" value="NZ_JAANOU010000001.1"/>
</dbReference>
<evidence type="ECO:0000313" key="6">
    <source>
        <dbReference type="Proteomes" id="UP000754495"/>
    </source>
</evidence>
<reference evidence="5 6" key="1">
    <citation type="submission" date="2020-03" db="EMBL/GenBank/DDBJ databases">
        <title>Sequencing the genomes of 1000 actinobacteria strains.</title>
        <authorList>
            <person name="Klenk H.-P."/>
        </authorList>
    </citation>
    <scope>NUCLEOTIDE SEQUENCE [LARGE SCALE GENOMIC DNA]</scope>
    <source>
        <strain evidence="5 6">DSM 45668</strain>
    </source>
</reference>
<dbReference type="Gene3D" id="3.40.47.10">
    <property type="match status" value="2"/>
</dbReference>
<dbReference type="Pfam" id="PF00109">
    <property type="entry name" value="ketoacyl-synt"/>
    <property type="match status" value="1"/>
</dbReference>
<dbReference type="InterPro" id="IPR014030">
    <property type="entry name" value="Ketoacyl_synth_N"/>
</dbReference>
<evidence type="ECO:0000256" key="2">
    <source>
        <dbReference type="ARBA" id="ARBA00022679"/>
    </source>
</evidence>
<feature type="domain" description="Ketosynthase family 3 (KS3)" evidence="4">
    <location>
        <begin position="7"/>
        <end position="429"/>
    </location>
</feature>
<dbReference type="PANTHER" id="PTHR11712:SF336">
    <property type="entry name" value="3-OXOACYL-[ACYL-CARRIER-PROTEIN] SYNTHASE, MITOCHONDRIAL"/>
    <property type="match status" value="1"/>
</dbReference>
<accession>A0ABX0T5B1</accession>
<dbReference type="PANTHER" id="PTHR11712">
    <property type="entry name" value="POLYKETIDE SYNTHASE-RELATED"/>
    <property type="match status" value="1"/>
</dbReference>
<dbReference type="EMBL" id="JAANOU010000001">
    <property type="protein sequence ID" value="NIH82775.1"/>
    <property type="molecule type" value="Genomic_DNA"/>
</dbReference>